<organism evidence="7 8">
    <name type="scientific">Piloderma croceum (strain F 1598)</name>
    <dbReference type="NCBI Taxonomy" id="765440"/>
    <lineage>
        <taxon>Eukaryota</taxon>
        <taxon>Fungi</taxon>
        <taxon>Dikarya</taxon>
        <taxon>Basidiomycota</taxon>
        <taxon>Agaricomycotina</taxon>
        <taxon>Agaricomycetes</taxon>
        <taxon>Agaricomycetidae</taxon>
        <taxon>Atheliales</taxon>
        <taxon>Atheliaceae</taxon>
        <taxon>Piloderma</taxon>
    </lineage>
</organism>
<comment type="subcellular location">
    <subcellularLocation>
        <location evidence="1">Nucleus</location>
    </subcellularLocation>
</comment>
<dbReference type="GO" id="GO:0005634">
    <property type="term" value="C:nucleus"/>
    <property type="evidence" value="ECO:0007669"/>
    <property type="project" value="UniProtKB-SubCell"/>
</dbReference>
<reference evidence="7 8" key="1">
    <citation type="submission" date="2014-04" db="EMBL/GenBank/DDBJ databases">
        <authorList>
            <consortium name="DOE Joint Genome Institute"/>
            <person name="Kuo A."/>
            <person name="Tarkka M."/>
            <person name="Buscot F."/>
            <person name="Kohler A."/>
            <person name="Nagy L.G."/>
            <person name="Floudas D."/>
            <person name="Copeland A."/>
            <person name="Barry K.W."/>
            <person name="Cichocki N."/>
            <person name="Veneault-Fourrey C."/>
            <person name="LaButti K."/>
            <person name="Lindquist E.A."/>
            <person name="Lipzen A."/>
            <person name="Lundell T."/>
            <person name="Morin E."/>
            <person name="Murat C."/>
            <person name="Sun H."/>
            <person name="Tunlid A."/>
            <person name="Henrissat B."/>
            <person name="Grigoriev I.V."/>
            <person name="Hibbett D.S."/>
            <person name="Martin F."/>
            <person name="Nordberg H.P."/>
            <person name="Cantor M.N."/>
            <person name="Hua S.X."/>
        </authorList>
    </citation>
    <scope>NUCLEOTIDE SEQUENCE [LARGE SCALE GENOMIC DNA]</scope>
    <source>
        <strain evidence="7 8">F 1598</strain>
    </source>
</reference>
<evidence type="ECO:0000313" key="8">
    <source>
        <dbReference type="Proteomes" id="UP000054166"/>
    </source>
</evidence>
<gene>
    <name evidence="7" type="ORF">PILCRDRAFT_85650</name>
</gene>
<keyword evidence="5" id="KW-0539">Nucleus</keyword>
<evidence type="ECO:0000256" key="5">
    <source>
        <dbReference type="ARBA" id="ARBA00023242"/>
    </source>
</evidence>
<dbReference type="PANTHER" id="PTHR46481">
    <property type="entry name" value="ZINC FINGER BED DOMAIN-CONTAINING PROTEIN 4"/>
    <property type="match status" value="1"/>
</dbReference>
<feature type="region of interest" description="Disordered" evidence="6">
    <location>
        <begin position="1"/>
        <end position="56"/>
    </location>
</feature>
<keyword evidence="3" id="KW-0863">Zinc-finger</keyword>
<name>A0A0C3GAY3_PILCF</name>
<keyword evidence="4" id="KW-0862">Zinc</keyword>
<evidence type="ECO:0000256" key="4">
    <source>
        <dbReference type="ARBA" id="ARBA00022833"/>
    </source>
</evidence>
<protein>
    <submittedName>
        <fullName evidence="7">Uncharacterized protein</fullName>
    </submittedName>
</protein>
<sequence>MPPCASQPTRAVRRSACPQMQTHPLGGETFDLNVSSSADDTPAAQPPPTNVQPATPVTEENIGINDAELCSEGKNYAADIHYFLKSPPQTRSVKSVTKLKKRKTFHQHIVNFIVVDDQSLNVIECPEFRALLLLLCSDLKETMVPHRTKLRELIIQAWRRYFQILKHNLVNAIGHVSFTMDIWSDQNRRSYLALTAHWIAKAEETL</sequence>
<evidence type="ECO:0000256" key="3">
    <source>
        <dbReference type="ARBA" id="ARBA00022771"/>
    </source>
</evidence>
<dbReference type="PANTHER" id="PTHR46481:SF10">
    <property type="entry name" value="ZINC FINGER BED DOMAIN-CONTAINING PROTEIN 39"/>
    <property type="match status" value="1"/>
</dbReference>
<dbReference type="HOGENOM" id="CLU_1332374_0_0_1"/>
<dbReference type="InterPro" id="IPR052035">
    <property type="entry name" value="ZnF_BED_domain_contain"/>
</dbReference>
<dbReference type="AlphaFoldDB" id="A0A0C3GAY3"/>
<evidence type="ECO:0000256" key="1">
    <source>
        <dbReference type="ARBA" id="ARBA00004123"/>
    </source>
</evidence>
<evidence type="ECO:0000256" key="2">
    <source>
        <dbReference type="ARBA" id="ARBA00022723"/>
    </source>
</evidence>
<proteinExistence type="predicted"/>
<dbReference type="GO" id="GO:0008270">
    <property type="term" value="F:zinc ion binding"/>
    <property type="evidence" value="ECO:0007669"/>
    <property type="project" value="UniProtKB-KW"/>
</dbReference>
<reference evidence="8" key="2">
    <citation type="submission" date="2015-01" db="EMBL/GenBank/DDBJ databases">
        <title>Evolutionary Origins and Diversification of the Mycorrhizal Mutualists.</title>
        <authorList>
            <consortium name="DOE Joint Genome Institute"/>
            <consortium name="Mycorrhizal Genomics Consortium"/>
            <person name="Kohler A."/>
            <person name="Kuo A."/>
            <person name="Nagy L.G."/>
            <person name="Floudas D."/>
            <person name="Copeland A."/>
            <person name="Barry K.W."/>
            <person name="Cichocki N."/>
            <person name="Veneault-Fourrey C."/>
            <person name="LaButti K."/>
            <person name="Lindquist E.A."/>
            <person name="Lipzen A."/>
            <person name="Lundell T."/>
            <person name="Morin E."/>
            <person name="Murat C."/>
            <person name="Riley R."/>
            <person name="Ohm R."/>
            <person name="Sun H."/>
            <person name="Tunlid A."/>
            <person name="Henrissat B."/>
            <person name="Grigoriev I.V."/>
            <person name="Hibbett D.S."/>
            <person name="Martin F."/>
        </authorList>
    </citation>
    <scope>NUCLEOTIDE SEQUENCE [LARGE SCALE GENOMIC DNA]</scope>
    <source>
        <strain evidence="8">F 1598</strain>
    </source>
</reference>
<evidence type="ECO:0000313" key="7">
    <source>
        <dbReference type="EMBL" id="KIM87796.1"/>
    </source>
</evidence>
<dbReference type="EMBL" id="KN832978">
    <property type="protein sequence ID" value="KIM87796.1"/>
    <property type="molecule type" value="Genomic_DNA"/>
</dbReference>
<keyword evidence="8" id="KW-1185">Reference proteome</keyword>
<keyword evidence="2" id="KW-0479">Metal-binding</keyword>
<dbReference type="OrthoDB" id="1607513at2759"/>
<dbReference type="Proteomes" id="UP000054166">
    <property type="component" value="Unassembled WGS sequence"/>
</dbReference>
<evidence type="ECO:0000256" key="6">
    <source>
        <dbReference type="SAM" id="MobiDB-lite"/>
    </source>
</evidence>
<accession>A0A0C3GAY3</accession>
<dbReference type="InParanoid" id="A0A0C3GAY3"/>